<evidence type="ECO:0000256" key="1">
    <source>
        <dbReference type="SAM" id="MobiDB-lite"/>
    </source>
</evidence>
<dbReference type="AlphaFoldDB" id="A0A484GGY5"/>
<feature type="region of interest" description="Disordered" evidence="1">
    <location>
        <begin position="1"/>
        <end position="47"/>
    </location>
</feature>
<gene>
    <name evidence="2" type="ORF">DBR06_SOUSAS75510001</name>
</gene>
<proteinExistence type="predicted"/>
<feature type="compositionally biased region" description="Basic and acidic residues" evidence="1">
    <location>
        <begin position="34"/>
        <end position="43"/>
    </location>
</feature>
<protein>
    <submittedName>
        <fullName evidence="2">Uncharacterized protein</fullName>
    </submittedName>
</protein>
<evidence type="ECO:0000313" key="3">
    <source>
        <dbReference type="Proteomes" id="UP000295264"/>
    </source>
</evidence>
<dbReference type="EMBL" id="QWLN02007929">
    <property type="protein sequence ID" value="TEA35047.1"/>
    <property type="molecule type" value="Genomic_DNA"/>
</dbReference>
<feature type="non-terminal residue" evidence="2">
    <location>
        <position position="113"/>
    </location>
</feature>
<evidence type="ECO:0000313" key="2">
    <source>
        <dbReference type="EMBL" id="TEA35047.1"/>
    </source>
</evidence>
<reference evidence="2 3" key="1">
    <citation type="journal article" date="2018" name="Genomics">
        <title>Molecular footprints of inshore aquatic adaptation in Indo-Pacific humpback dolphin (Sousa chinensis).</title>
        <authorList>
            <person name="Ming Y."/>
            <person name="Jian J."/>
            <person name="Yu F."/>
            <person name="Yu X."/>
            <person name="Wang J."/>
            <person name="Liu W."/>
        </authorList>
    </citation>
    <scope>NUCLEOTIDE SEQUENCE [LARGE SCALE GENOMIC DNA]</scope>
    <source>
        <strain evidence="2">MY-2018</strain>
        <tissue evidence="2">Skin</tissue>
    </source>
</reference>
<sequence length="113" mass="12598">SGNRVTLRKTCPGRMVHGGEPRPKSVPALSFPDSHTRTQERKQRASLQSPVSSLFLHISLEENAFTSLPYNNTDHSMSLGETICLIWKEKLHSSPAGMQVQICMTTKPTFMDT</sequence>
<keyword evidence="3" id="KW-1185">Reference proteome</keyword>
<name>A0A484GGY5_SOUCH</name>
<comment type="caution">
    <text evidence="2">The sequence shown here is derived from an EMBL/GenBank/DDBJ whole genome shotgun (WGS) entry which is preliminary data.</text>
</comment>
<dbReference type="Proteomes" id="UP000295264">
    <property type="component" value="Unassembled WGS sequence"/>
</dbReference>
<feature type="non-terminal residue" evidence="2">
    <location>
        <position position="1"/>
    </location>
</feature>
<accession>A0A484GGY5</accession>
<organism evidence="2 3">
    <name type="scientific">Sousa chinensis</name>
    <name type="common">Indo-pacific humpbacked dolphin</name>
    <name type="synonym">Steno chinensis</name>
    <dbReference type="NCBI Taxonomy" id="103600"/>
    <lineage>
        <taxon>Eukaryota</taxon>
        <taxon>Metazoa</taxon>
        <taxon>Chordata</taxon>
        <taxon>Craniata</taxon>
        <taxon>Vertebrata</taxon>
        <taxon>Euteleostomi</taxon>
        <taxon>Mammalia</taxon>
        <taxon>Eutheria</taxon>
        <taxon>Laurasiatheria</taxon>
        <taxon>Artiodactyla</taxon>
        <taxon>Whippomorpha</taxon>
        <taxon>Cetacea</taxon>
        <taxon>Odontoceti</taxon>
        <taxon>Delphinidae</taxon>
        <taxon>Sousa</taxon>
    </lineage>
</organism>